<comment type="caution">
    <text evidence="2">The sequence shown here is derived from an EMBL/GenBank/DDBJ whole genome shotgun (WGS) entry which is preliminary data.</text>
</comment>
<sequence>MTRERQNRILCATTLFGVWGVMIALVLSFKVNRIFGPSELISWLTFSSVIVGSIILGYFMPRRFILWLYSDR</sequence>
<keyword evidence="1" id="KW-1133">Transmembrane helix</keyword>
<evidence type="ECO:0000313" key="2">
    <source>
        <dbReference type="EMBL" id="KKT82354.1"/>
    </source>
</evidence>
<keyword evidence="1" id="KW-0812">Transmembrane</keyword>
<gene>
    <name evidence="2" type="ORF">UW79_C0008G0018</name>
</gene>
<name>A0A0G1NDS5_9BACT</name>
<proteinExistence type="predicted"/>
<dbReference type="EMBL" id="LCJR01000008">
    <property type="protein sequence ID" value="KKT82354.1"/>
    <property type="molecule type" value="Genomic_DNA"/>
</dbReference>
<reference evidence="2 3" key="1">
    <citation type="journal article" date="2015" name="Nature">
        <title>rRNA introns, odd ribosomes, and small enigmatic genomes across a large radiation of phyla.</title>
        <authorList>
            <person name="Brown C.T."/>
            <person name="Hug L.A."/>
            <person name="Thomas B.C."/>
            <person name="Sharon I."/>
            <person name="Castelle C.J."/>
            <person name="Singh A."/>
            <person name="Wilkins M.J."/>
            <person name="Williams K.H."/>
            <person name="Banfield J.F."/>
        </authorList>
    </citation>
    <scope>NUCLEOTIDE SEQUENCE [LARGE SCALE GENOMIC DNA]</scope>
</reference>
<evidence type="ECO:0000256" key="1">
    <source>
        <dbReference type="SAM" id="Phobius"/>
    </source>
</evidence>
<organism evidence="2 3">
    <name type="scientific">Candidatus Yanofskybacteria bacterium GW2011_GWA2_44_9</name>
    <dbReference type="NCBI Taxonomy" id="1619025"/>
    <lineage>
        <taxon>Bacteria</taxon>
        <taxon>Candidatus Yanofskyibacteriota</taxon>
    </lineage>
</organism>
<dbReference type="Proteomes" id="UP000034032">
    <property type="component" value="Unassembled WGS sequence"/>
</dbReference>
<keyword evidence="1" id="KW-0472">Membrane</keyword>
<feature type="transmembrane region" description="Helical" evidence="1">
    <location>
        <begin position="9"/>
        <end position="29"/>
    </location>
</feature>
<accession>A0A0G1NDS5</accession>
<protein>
    <submittedName>
        <fullName evidence="2">Uncharacterized protein</fullName>
    </submittedName>
</protein>
<evidence type="ECO:0000313" key="3">
    <source>
        <dbReference type="Proteomes" id="UP000034032"/>
    </source>
</evidence>
<feature type="transmembrane region" description="Helical" evidence="1">
    <location>
        <begin position="41"/>
        <end position="60"/>
    </location>
</feature>
<dbReference type="AlphaFoldDB" id="A0A0G1NDS5"/>